<reference evidence="6" key="2">
    <citation type="submission" date="2019-07" db="EMBL/GenBank/DDBJ databases">
        <authorList>
            <person name="Yang Y."/>
            <person name="Bocs S."/>
            <person name="Baudouin L."/>
        </authorList>
    </citation>
    <scope>NUCLEOTIDE SEQUENCE</scope>
    <source>
        <tissue evidence="6">Spear leaf of Hainan Tall coconut</tissue>
    </source>
</reference>
<dbReference type="InterPro" id="IPR015701">
    <property type="entry name" value="FNR"/>
</dbReference>
<name>A0A8K0ILA6_COCNU</name>
<evidence type="ECO:0000313" key="6">
    <source>
        <dbReference type="EMBL" id="KAG1361936.1"/>
    </source>
</evidence>
<dbReference type="OrthoDB" id="1688044at2759"/>
<evidence type="ECO:0000313" key="7">
    <source>
        <dbReference type="Proteomes" id="UP000797356"/>
    </source>
</evidence>
<dbReference type="Gene3D" id="2.40.30.10">
    <property type="entry name" value="Translation factors"/>
    <property type="match status" value="1"/>
</dbReference>
<evidence type="ECO:0000256" key="2">
    <source>
        <dbReference type="ARBA" id="ARBA00022630"/>
    </source>
</evidence>
<dbReference type="Gene3D" id="3.40.50.80">
    <property type="entry name" value="Nucleotide-binding domain of ferredoxin-NADP reductase (FNR) module"/>
    <property type="match status" value="1"/>
</dbReference>
<protein>
    <submittedName>
        <fullName evidence="6">Putative Ferredoxin--NADP reductase, leaf isozyme 1, chloroplastic</fullName>
    </submittedName>
</protein>
<reference evidence="6" key="1">
    <citation type="journal article" date="2017" name="Gigascience">
        <title>The genome draft of coconut (Cocos nucifera).</title>
        <authorList>
            <person name="Xiao Y."/>
            <person name="Xu P."/>
            <person name="Fan H."/>
            <person name="Baudouin L."/>
            <person name="Xia W."/>
            <person name="Bocs S."/>
            <person name="Xu J."/>
            <person name="Li Q."/>
            <person name="Guo A."/>
            <person name="Zhou L."/>
            <person name="Li J."/>
            <person name="Wu Y."/>
            <person name="Ma Z."/>
            <person name="Armero A."/>
            <person name="Issali A.E."/>
            <person name="Liu N."/>
            <person name="Peng M."/>
            <person name="Yang Y."/>
        </authorList>
    </citation>
    <scope>NUCLEOTIDE SEQUENCE</scope>
    <source>
        <tissue evidence="6">Spear leaf of Hainan Tall coconut</tissue>
    </source>
</reference>
<dbReference type="AlphaFoldDB" id="A0A8K0ILA6"/>
<dbReference type="GO" id="GO:0016491">
    <property type="term" value="F:oxidoreductase activity"/>
    <property type="evidence" value="ECO:0007669"/>
    <property type="project" value="UniProtKB-KW"/>
</dbReference>
<organism evidence="6 7">
    <name type="scientific">Cocos nucifera</name>
    <name type="common">Coconut palm</name>
    <dbReference type="NCBI Taxonomy" id="13894"/>
    <lineage>
        <taxon>Eukaryota</taxon>
        <taxon>Viridiplantae</taxon>
        <taxon>Streptophyta</taxon>
        <taxon>Embryophyta</taxon>
        <taxon>Tracheophyta</taxon>
        <taxon>Spermatophyta</taxon>
        <taxon>Magnoliopsida</taxon>
        <taxon>Liliopsida</taxon>
        <taxon>Arecaceae</taxon>
        <taxon>Arecoideae</taxon>
        <taxon>Cocoseae</taxon>
        <taxon>Attaleinae</taxon>
        <taxon>Cocos</taxon>
    </lineage>
</organism>
<dbReference type="Proteomes" id="UP000797356">
    <property type="component" value="Chromosome 10"/>
</dbReference>
<comment type="caution">
    <text evidence="6">The sequence shown here is derived from an EMBL/GenBank/DDBJ whole genome shotgun (WGS) entry which is preliminary data.</text>
</comment>
<gene>
    <name evidence="6" type="ORF">COCNU_10G001550</name>
</gene>
<keyword evidence="2" id="KW-0285">Flavoprotein</keyword>
<dbReference type="PANTHER" id="PTHR43314">
    <property type="match status" value="1"/>
</dbReference>
<dbReference type="SUPFAM" id="SSF52343">
    <property type="entry name" value="Ferredoxin reductase-like, C-terminal NADP-linked domain"/>
    <property type="match status" value="1"/>
</dbReference>
<keyword evidence="7" id="KW-1185">Reference proteome</keyword>
<accession>A0A8K0ILA6</accession>
<dbReference type="InterPro" id="IPR039261">
    <property type="entry name" value="FNR_nucleotide-bd"/>
</dbReference>
<keyword evidence="3" id="KW-0274">FAD</keyword>
<sequence length="116" mass="12503">MIPDGVDKKRRPRKLRLHSIASSALGDFGDSKALLACLIDRIPLMSCCCVYGDMKPVAGIKLTGLVGKEMLVPKDPNANIIMLATGTGFAPSCSSWKMFFEKNDECMQGNAPVINA</sequence>
<dbReference type="EMBL" id="CM017881">
    <property type="protein sequence ID" value="KAG1361936.1"/>
    <property type="molecule type" value="Genomic_DNA"/>
</dbReference>
<evidence type="ECO:0000256" key="4">
    <source>
        <dbReference type="ARBA" id="ARBA00022857"/>
    </source>
</evidence>
<evidence type="ECO:0000256" key="3">
    <source>
        <dbReference type="ARBA" id="ARBA00022827"/>
    </source>
</evidence>
<evidence type="ECO:0000256" key="1">
    <source>
        <dbReference type="ARBA" id="ARBA00001974"/>
    </source>
</evidence>
<proteinExistence type="predicted"/>
<keyword evidence="5" id="KW-0560">Oxidoreductase</keyword>
<comment type="cofactor">
    <cofactor evidence="1">
        <name>FAD</name>
        <dbReference type="ChEBI" id="CHEBI:57692"/>
    </cofactor>
</comment>
<keyword evidence="4" id="KW-0521">NADP</keyword>
<evidence type="ECO:0000256" key="5">
    <source>
        <dbReference type="ARBA" id="ARBA00023002"/>
    </source>
</evidence>